<gene>
    <name evidence="2" type="ORF">AUQ48_02450</name>
</gene>
<evidence type="ECO:0000313" key="3">
    <source>
        <dbReference type="Proteomes" id="UP000234632"/>
    </source>
</evidence>
<name>A0A2N4SZE1_9MICC</name>
<evidence type="ECO:0000313" key="2">
    <source>
        <dbReference type="EMBL" id="PLC11316.1"/>
    </source>
</evidence>
<comment type="caution">
    <text evidence="2">The sequence shown here is derived from an EMBL/GenBank/DDBJ whole genome shotgun (WGS) entry which is preliminary data.</text>
</comment>
<accession>A0A2N4SZE1</accession>
<dbReference type="InterPro" id="IPR049311">
    <property type="entry name" value="GIY_YIG_cat"/>
</dbReference>
<dbReference type="EMBL" id="LOMZ01000001">
    <property type="protein sequence ID" value="PLC11316.1"/>
    <property type="molecule type" value="Genomic_DNA"/>
</dbReference>
<evidence type="ECO:0000259" key="1">
    <source>
        <dbReference type="Pfam" id="PF20815"/>
    </source>
</evidence>
<reference evidence="2 3" key="1">
    <citation type="submission" date="2015-12" db="EMBL/GenBank/DDBJ databases">
        <authorList>
            <person name="Shamseldin A."/>
            <person name="Moawad H."/>
            <person name="Abd El-Rahim W.M."/>
            <person name="Sadowsky M.J."/>
        </authorList>
    </citation>
    <scope>NUCLEOTIDE SEQUENCE [LARGE SCALE GENOMIC DNA]</scope>
    <source>
        <strain evidence="2 3">S43</strain>
    </source>
</reference>
<protein>
    <recommendedName>
        <fullName evidence="1">GIY-YIG catalytic domain-containing protein</fullName>
    </recommendedName>
</protein>
<dbReference type="AlphaFoldDB" id="A0A2N4SZE1"/>
<proteinExistence type="predicted"/>
<sequence length="211" mass="23511">MQSVRVRLPASTSSCIYSCKMMESPQHLNLATTPLVRPAQADPPRASGVYSWWLDTARFPTPESAGLADLPAAPRLSHGAEQAELLYVGRARKNLHQRILRQHLRRTRSSALRRTLLAVLLPGDGKWAEGASLDSRRRVVLDADAEDQLTAWMTGHLLLGWVRCPSKDETDALEEGWIKEHQPVLNTDGTTHGRELTERKSRFVEGLSCDA</sequence>
<dbReference type="Pfam" id="PF20815">
    <property type="entry name" value="GIY_YIG_2"/>
    <property type="match status" value="1"/>
</dbReference>
<dbReference type="Proteomes" id="UP000234632">
    <property type="component" value="Unassembled WGS sequence"/>
</dbReference>
<feature type="domain" description="GIY-YIG catalytic" evidence="1">
    <location>
        <begin position="48"/>
        <end position="192"/>
    </location>
</feature>
<organism evidence="2 3">
    <name type="scientific">Kocuria flava</name>
    <dbReference type="NCBI Taxonomy" id="446860"/>
    <lineage>
        <taxon>Bacteria</taxon>
        <taxon>Bacillati</taxon>
        <taxon>Actinomycetota</taxon>
        <taxon>Actinomycetes</taxon>
        <taxon>Micrococcales</taxon>
        <taxon>Micrococcaceae</taxon>
        <taxon>Kocuria</taxon>
    </lineage>
</organism>